<evidence type="ECO:0000313" key="1">
    <source>
        <dbReference type="EMBL" id="OAD68644.1"/>
    </source>
</evidence>
<organism evidence="1 2">
    <name type="scientific">Phycomyces blakesleeanus (strain ATCC 8743b / DSM 1359 / FGSC 10004 / NBRC 33097 / NRRL 1555)</name>
    <dbReference type="NCBI Taxonomy" id="763407"/>
    <lineage>
        <taxon>Eukaryota</taxon>
        <taxon>Fungi</taxon>
        <taxon>Fungi incertae sedis</taxon>
        <taxon>Mucoromycota</taxon>
        <taxon>Mucoromycotina</taxon>
        <taxon>Mucoromycetes</taxon>
        <taxon>Mucorales</taxon>
        <taxon>Phycomycetaceae</taxon>
        <taxon>Phycomyces</taxon>
    </lineage>
</organism>
<dbReference type="STRING" id="763407.A0A162NDX0"/>
<evidence type="ECO:0008006" key="3">
    <source>
        <dbReference type="Google" id="ProtNLM"/>
    </source>
</evidence>
<dbReference type="VEuPathDB" id="FungiDB:PHYBLDRAFT_63450"/>
<evidence type="ECO:0000313" key="2">
    <source>
        <dbReference type="Proteomes" id="UP000077315"/>
    </source>
</evidence>
<dbReference type="InParanoid" id="A0A162NDX0"/>
<dbReference type="GeneID" id="29002028"/>
<protein>
    <recommendedName>
        <fullName evidence="3">Homeodomain-like DNA binding domain-containing transcription factor</fullName>
    </recommendedName>
</protein>
<name>A0A162NDX0_PHYB8</name>
<dbReference type="OrthoDB" id="2289193at2759"/>
<dbReference type="Proteomes" id="UP000077315">
    <property type="component" value="Unassembled WGS sequence"/>
</dbReference>
<accession>A0A162NDX0</accession>
<dbReference type="RefSeq" id="XP_018286684.1">
    <property type="nucleotide sequence ID" value="XM_018441122.1"/>
</dbReference>
<keyword evidence="2" id="KW-1185">Reference proteome</keyword>
<sequence length="234" mass="27421">MFDNCNQIGRECISIEEHKRAVVESIGANSSATIVEVTEHLLRRFSDLKVSHSTVYNFMRCECNLSIKKGYFNSIERDSPAKIEERYDWVCKGENTDINFLTNCGFLDKFAFDISLERSGAWPKKKGARCYCYQAYYKNKHSINIGCYFCRRFDHRRRKEKPRPVKNRNFDGYISSGTVIGHYISFLKSTLDEMYKNPHIKGGYIVIILSNEDIRVYIFLLILLKLIQLKNFEQ</sequence>
<reference evidence="2" key="1">
    <citation type="submission" date="2015-06" db="EMBL/GenBank/DDBJ databases">
        <title>Expansion of signal transduction pathways in fungi by whole-genome duplication.</title>
        <authorList>
            <consortium name="DOE Joint Genome Institute"/>
            <person name="Corrochano L.M."/>
            <person name="Kuo A."/>
            <person name="Marcet-Houben M."/>
            <person name="Polaino S."/>
            <person name="Salamov A."/>
            <person name="Villalobos J.M."/>
            <person name="Alvarez M.I."/>
            <person name="Avalos J."/>
            <person name="Benito E.P."/>
            <person name="Benoit I."/>
            <person name="Burger G."/>
            <person name="Camino L.P."/>
            <person name="Canovas D."/>
            <person name="Cerda-Olmedo E."/>
            <person name="Cheng J.-F."/>
            <person name="Dominguez A."/>
            <person name="Elias M."/>
            <person name="Eslava A.P."/>
            <person name="Glaser F."/>
            <person name="Grimwood J."/>
            <person name="Gutierrez G."/>
            <person name="Heitman J."/>
            <person name="Henrissat B."/>
            <person name="Iturriaga E.A."/>
            <person name="Lang B.F."/>
            <person name="Lavin J.L."/>
            <person name="Lee S."/>
            <person name="Li W."/>
            <person name="Lindquist E."/>
            <person name="Lopez-Garcia S."/>
            <person name="Luque E.M."/>
            <person name="Marcos A.T."/>
            <person name="Martin J."/>
            <person name="McCluskey K."/>
            <person name="Medina H.R."/>
            <person name="Miralles-Duran A."/>
            <person name="Miyazaki A."/>
            <person name="Munoz-Torres E."/>
            <person name="Oguiza J.A."/>
            <person name="Ohm R."/>
            <person name="Olmedo M."/>
            <person name="Orejas M."/>
            <person name="Ortiz-Castellanos L."/>
            <person name="Pisabarro A.G."/>
            <person name="Rodriguez-Romero J."/>
            <person name="Ruiz-Herrera J."/>
            <person name="Ruiz-Vazquez R."/>
            <person name="Sanz C."/>
            <person name="Schackwitz W."/>
            <person name="Schmutz J."/>
            <person name="Shahriari M."/>
            <person name="Shelest E."/>
            <person name="Silva-Franco F."/>
            <person name="Soanes D."/>
            <person name="Syed K."/>
            <person name="Tagua V.G."/>
            <person name="Talbot N.J."/>
            <person name="Thon M."/>
            <person name="De vries R.P."/>
            <person name="Wiebenga A."/>
            <person name="Yadav J.S."/>
            <person name="Braun E.L."/>
            <person name="Baker S."/>
            <person name="Garre V."/>
            <person name="Horwitz B."/>
            <person name="Torres-Martinez S."/>
            <person name="Idnurm A."/>
            <person name="Herrera-Estrella A."/>
            <person name="Gabaldon T."/>
            <person name="Grigoriev I.V."/>
        </authorList>
    </citation>
    <scope>NUCLEOTIDE SEQUENCE [LARGE SCALE GENOMIC DNA]</scope>
    <source>
        <strain evidence="2">NRRL 1555(-)</strain>
    </source>
</reference>
<gene>
    <name evidence="1" type="ORF">PHYBLDRAFT_63450</name>
</gene>
<dbReference type="EMBL" id="KV440994">
    <property type="protein sequence ID" value="OAD68644.1"/>
    <property type="molecule type" value="Genomic_DNA"/>
</dbReference>
<dbReference type="AlphaFoldDB" id="A0A162NDX0"/>
<proteinExistence type="predicted"/>